<dbReference type="KEGG" id="gbn:GEOBRER4_12900"/>
<keyword evidence="8" id="KW-1185">Reference proteome</keyword>
<accession>A0A6S6LZS4</accession>
<keyword evidence="5 6" id="KW-0472">Membrane</keyword>
<evidence type="ECO:0000256" key="2">
    <source>
        <dbReference type="ARBA" id="ARBA00022475"/>
    </source>
</evidence>
<feature type="transmembrane region" description="Helical" evidence="6">
    <location>
        <begin position="92"/>
        <end position="115"/>
    </location>
</feature>
<evidence type="ECO:0000313" key="8">
    <source>
        <dbReference type="Proteomes" id="UP000515472"/>
    </source>
</evidence>
<evidence type="ECO:0000313" key="7">
    <source>
        <dbReference type="EMBL" id="BCG46540.1"/>
    </source>
</evidence>
<dbReference type="RefSeq" id="WP_185244727.1">
    <property type="nucleotide sequence ID" value="NZ_AP023213.1"/>
</dbReference>
<feature type="transmembrane region" description="Helical" evidence="6">
    <location>
        <begin position="68"/>
        <end position="86"/>
    </location>
</feature>
<dbReference type="GO" id="GO:0005886">
    <property type="term" value="C:plasma membrane"/>
    <property type="evidence" value="ECO:0007669"/>
    <property type="project" value="UniProtKB-SubCell"/>
</dbReference>
<evidence type="ECO:0000256" key="3">
    <source>
        <dbReference type="ARBA" id="ARBA00022692"/>
    </source>
</evidence>
<keyword evidence="2" id="KW-1003">Cell membrane</keyword>
<evidence type="ECO:0000256" key="4">
    <source>
        <dbReference type="ARBA" id="ARBA00022989"/>
    </source>
</evidence>
<comment type="subcellular location">
    <subcellularLocation>
        <location evidence="1">Cell membrane</location>
        <topology evidence="1">Multi-pass membrane protein</topology>
    </subcellularLocation>
</comment>
<organism evidence="7 8">
    <name type="scientific">Citrifermentans bremense</name>
    <dbReference type="NCBI Taxonomy" id="60035"/>
    <lineage>
        <taxon>Bacteria</taxon>
        <taxon>Pseudomonadati</taxon>
        <taxon>Thermodesulfobacteriota</taxon>
        <taxon>Desulfuromonadia</taxon>
        <taxon>Geobacterales</taxon>
        <taxon>Geobacteraceae</taxon>
        <taxon>Citrifermentans</taxon>
    </lineage>
</organism>
<protein>
    <submittedName>
        <fullName evidence="7">Holin-like protein CidA</fullName>
    </submittedName>
</protein>
<dbReference type="InterPro" id="IPR005538">
    <property type="entry name" value="LrgA/CidA"/>
</dbReference>
<dbReference type="Pfam" id="PF03788">
    <property type="entry name" value="LrgA"/>
    <property type="match status" value="1"/>
</dbReference>
<gene>
    <name evidence="7" type="ORF">GEOBRER4_n1340</name>
</gene>
<reference evidence="7 8" key="1">
    <citation type="submission" date="2020-06" db="EMBL/GenBank/DDBJ databases">
        <title>Interaction of electrochemicaly active bacteria, Geobacter bremensis R4 on different carbon anode.</title>
        <authorList>
            <person name="Meng L."/>
            <person name="Yoshida N."/>
        </authorList>
    </citation>
    <scope>NUCLEOTIDE SEQUENCE [LARGE SCALE GENOMIC DNA]</scope>
    <source>
        <strain evidence="7 8">R4</strain>
    </source>
</reference>
<dbReference type="PANTHER" id="PTHR33931:SF2">
    <property type="entry name" value="HOLIN-LIKE PROTEIN CIDA"/>
    <property type="match status" value="1"/>
</dbReference>
<name>A0A6S6LZS4_9BACT</name>
<sequence>MTKTTFNIAWQVLLLWLVFRLGTFLVALLHLSLPGNVAGMLIMFALLASGAVKPSLVEEGGGFLLKHFAFFFIPISVGLMTFGDLMRQSGAALLFVLTVSALVGVAATGISVKLLQGSSSR</sequence>
<proteinExistence type="predicted"/>
<dbReference type="EMBL" id="AP023213">
    <property type="protein sequence ID" value="BCG46540.1"/>
    <property type="molecule type" value="Genomic_DNA"/>
</dbReference>
<feature type="transmembrane region" description="Helical" evidence="6">
    <location>
        <begin position="12"/>
        <end position="31"/>
    </location>
</feature>
<dbReference type="Proteomes" id="UP000515472">
    <property type="component" value="Chromosome"/>
</dbReference>
<evidence type="ECO:0000256" key="6">
    <source>
        <dbReference type="SAM" id="Phobius"/>
    </source>
</evidence>
<evidence type="ECO:0000256" key="5">
    <source>
        <dbReference type="ARBA" id="ARBA00023136"/>
    </source>
</evidence>
<dbReference type="PANTHER" id="PTHR33931">
    <property type="entry name" value="HOLIN-LIKE PROTEIN CIDA-RELATED"/>
    <property type="match status" value="1"/>
</dbReference>
<evidence type="ECO:0000256" key="1">
    <source>
        <dbReference type="ARBA" id="ARBA00004651"/>
    </source>
</evidence>
<dbReference type="AlphaFoldDB" id="A0A6S6LZS4"/>
<keyword evidence="3 6" id="KW-0812">Transmembrane</keyword>
<keyword evidence="4 6" id="KW-1133">Transmembrane helix</keyword>